<feature type="transmembrane region" description="Helical" evidence="1">
    <location>
        <begin position="85"/>
        <end position="108"/>
    </location>
</feature>
<evidence type="ECO:0000313" key="2">
    <source>
        <dbReference type="EMBL" id="MBD1363584.1"/>
    </source>
</evidence>
<gene>
    <name evidence="2" type="ORF">IDJ77_07165</name>
</gene>
<organism evidence="2 3">
    <name type="scientific">Mucilaginibacter pankratovii</name>
    <dbReference type="NCBI Taxonomy" id="2772110"/>
    <lineage>
        <taxon>Bacteria</taxon>
        <taxon>Pseudomonadati</taxon>
        <taxon>Bacteroidota</taxon>
        <taxon>Sphingobacteriia</taxon>
        <taxon>Sphingobacteriales</taxon>
        <taxon>Sphingobacteriaceae</taxon>
        <taxon>Mucilaginibacter</taxon>
    </lineage>
</organism>
<keyword evidence="1" id="KW-0812">Transmembrane</keyword>
<comment type="caution">
    <text evidence="2">The sequence shown here is derived from an EMBL/GenBank/DDBJ whole genome shotgun (WGS) entry which is preliminary data.</text>
</comment>
<evidence type="ECO:0000313" key="3">
    <source>
        <dbReference type="Proteomes" id="UP000606600"/>
    </source>
</evidence>
<dbReference type="Proteomes" id="UP000606600">
    <property type="component" value="Unassembled WGS sequence"/>
</dbReference>
<proteinExistence type="predicted"/>
<sequence length="171" mass="19426">MNSIEEQLWNYIDGSCTLAEQQAISGLIAQDEAWRIKYNELLKLNEEFSTMDLDEPSMAFTYNVMETIRTENAMKPLKATINKRIIWGIAAFFIVTIAALVIFALSTINWSVPAGNTSFDLNIKMPEQLDSNHVKSFFSGGVVKGFLFFDLVMGLFLLDAYLRRKQSAKQH</sequence>
<evidence type="ECO:0000256" key="1">
    <source>
        <dbReference type="SAM" id="Phobius"/>
    </source>
</evidence>
<dbReference type="RefSeq" id="WP_191188254.1">
    <property type="nucleotide sequence ID" value="NZ_JACWMY010000003.1"/>
</dbReference>
<evidence type="ECO:0008006" key="4">
    <source>
        <dbReference type="Google" id="ProtNLM"/>
    </source>
</evidence>
<keyword evidence="1" id="KW-1133">Transmembrane helix</keyword>
<name>A0ABR7WMQ3_9SPHI</name>
<keyword evidence="1" id="KW-0472">Membrane</keyword>
<accession>A0ABR7WMQ3</accession>
<keyword evidence="3" id="KW-1185">Reference proteome</keyword>
<feature type="transmembrane region" description="Helical" evidence="1">
    <location>
        <begin position="137"/>
        <end position="162"/>
    </location>
</feature>
<reference evidence="2 3" key="1">
    <citation type="submission" date="2020-09" db="EMBL/GenBank/DDBJ databases">
        <title>Novel species of Mucilaginibacter isolated from a glacier on the Tibetan Plateau.</title>
        <authorList>
            <person name="Liu Q."/>
            <person name="Xin Y.-H."/>
        </authorList>
    </citation>
    <scope>NUCLEOTIDE SEQUENCE [LARGE SCALE GENOMIC DNA]</scope>
    <source>
        <strain evidence="2 3">ZT4R22</strain>
    </source>
</reference>
<protein>
    <recommendedName>
        <fullName evidence="4">Zinc finger protein</fullName>
    </recommendedName>
</protein>
<dbReference type="EMBL" id="JACWMY010000003">
    <property type="protein sequence ID" value="MBD1363584.1"/>
    <property type="molecule type" value="Genomic_DNA"/>
</dbReference>